<dbReference type="PROSITE" id="PS00662">
    <property type="entry name" value="T2SP_E"/>
    <property type="match status" value="1"/>
</dbReference>
<reference evidence="3 4" key="1">
    <citation type="submission" date="2016-04" db="EMBL/GenBank/DDBJ databases">
        <title>ATOL: Assembling a taxonomically balanced genome-scale reconstruction of the evolutionary history of the Enterobacteriaceae.</title>
        <authorList>
            <person name="Plunkett G.III."/>
            <person name="Neeno-Eckwall E.C."/>
            <person name="Glasner J.D."/>
            <person name="Perna N.T."/>
        </authorList>
    </citation>
    <scope>NUCLEOTIDE SEQUENCE [LARGE SCALE GENOMIC DNA]</scope>
    <source>
        <strain evidence="3 4">ATCC 51602</strain>
    </source>
</reference>
<dbReference type="NCBIfam" id="TIGR01420">
    <property type="entry name" value="pilT_fam"/>
    <property type="match status" value="1"/>
</dbReference>
<dbReference type="Gene3D" id="3.40.50.300">
    <property type="entry name" value="P-loop containing nucleotide triphosphate hydrolases"/>
    <property type="match status" value="1"/>
</dbReference>
<dbReference type="EMBL" id="LXEQ01000027">
    <property type="protein sequence ID" value="OAT29305.1"/>
    <property type="molecule type" value="Genomic_DNA"/>
</dbReference>
<dbReference type="InterPro" id="IPR050921">
    <property type="entry name" value="T4SS_GSP_E_ATPase"/>
</dbReference>
<dbReference type="PANTHER" id="PTHR30486">
    <property type="entry name" value="TWITCHING MOTILITY PROTEIN PILT"/>
    <property type="match status" value="1"/>
</dbReference>
<dbReference type="CDD" id="cd01131">
    <property type="entry name" value="PilT"/>
    <property type="match status" value="1"/>
</dbReference>
<sequence length="344" mass="37200">MDIEEIVALSVKHNVSDLHLCAQLPARWRRQGRLELLPGGAPEPQALLDDWLSKAQKEQLEESGQVDFAVTLHSGVRLRANAFHQLQGNSLALRLLASDCPKLEALNVPPLIPELLQSPDGLILVTGATGSGKSTTLAAMVEHLNHQLDGHILTLEDPIEFVHQSKRCLIQQREPGTHCRSFAAALRAALREDPDVILLGELRDSETIRLALTAAETGHLVLATLHTRGAAQAVERLVDVFPAEEKNMVRSQLAGSLKAVLAQKLQPDAQGGRVALFELLVNTPAVASLIREGKAHQLPGQIQTGQQYGMQSFSHSEARLRAEGRIGIAPSPGGEGWGEGYSDD</sequence>
<evidence type="ECO:0000256" key="1">
    <source>
        <dbReference type="ARBA" id="ARBA00006611"/>
    </source>
</evidence>
<dbReference type="Gene3D" id="3.30.450.90">
    <property type="match status" value="1"/>
</dbReference>
<name>A0ABX2WAH1_9ENTR</name>
<dbReference type="InterPro" id="IPR006321">
    <property type="entry name" value="PilT/PilU"/>
</dbReference>
<accession>A0ABX2WAH1</accession>
<dbReference type="InterPro" id="IPR001482">
    <property type="entry name" value="T2SS/T4SS_dom"/>
</dbReference>
<gene>
    <name evidence="3" type="ORF">M976_01616</name>
</gene>
<protein>
    <submittedName>
        <fullName evidence="3">PilT family twitching motility protein</fullName>
    </submittedName>
</protein>
<dbReference type="InterPro" id="IPR027417">
    <property type="entry name" value="P-loop_NTPase"/>
</dbReference>
<evidence type="ECO:0000313" key="4">
    <source>
        <dbReference type="Proteomes" id="UP000078407"/>
    </source>
</evidence>
<dbReference type="Pfam" id="PF00437">
    <property type="entry name" value="T2SSE"/>
    <property type="match status" value="1"/>
</dbReference>
<proteinExistence type="inferred from homology"/>
<keyword evidence="4" id="KW-1185">Reference proteome</keyword>
<dbReference type="PANTHER" id="PTHR30486:SF6">
    <property type="entry name" value="TYPE IV PILUS RETRACTATION ATPASE PILT"/>
    <property type="match status" value="1"/>
</dbReference>
<feature type="domain" description="Bacterial type II secretion system protein E" evidence="2">
    <location>
        <begin position="190"/>
        <end position="204"/>
    </location>
</feature>
<evidence type="ECO:0000313" key="3">
    <source>
        <dbReference type="EMBL" id="OAT29305.1"/>
    </source>
</evidence>
<dbReference type="SUPFAM" id="SSF52540">
    <property type="entry name" value="P-loop containing nucleoside triphosphate hydrolases"/>
    <property type="match status" value="1"/>
</dbReference>
<organism evidence="3 4">
    <name type="scientific">Buttiauxella ferragutiae ATCC 51602</name>
    <dbReference type="NCBI Taxonomy" id="1354252"/>
    <lineage>
        <taxon>Bacteria</taxon>
        <taxon>Pseudomonadati</taxon>
        <taxon>Pseudomonadota</taxon>
        <taxon>Gammaproteobacteria</taxon>
        <taxon>Enterobacterales</taxon>
        <taxon>Enterobacteriaceae</taxon>
        <taxon>Buttiauxella</taxon>
    </lineage>
</organism>
<comment type="caution">
    <text evidence="3">The sequence shown here is derived from an EMBL/GenBank/DDBJ whole genome shotgun (WGS) entry which is preliminary data.</text>
</comment>
<dbReference type="RefSeq" id="WP_064543527.1">
    <property type="nucleotide sequence ID" value="NZ_LXEQ01000027.1"/>
</dbReference>
<dbReference type="Proteomes" id="UP000078407">
    <property type="component" value="Unassembled WGS sequence"/>
</dbReference>
<evidence type="ECO:0000259" key="2">
    <source>
        <dbReference type="PROSITE" id="PS00662"/>
    </source>
</evidence>
<comment type="similarity">
    <text evidence="1">Belongs to the GSP E family.</text>
</comment>